<organism evidence="1 2">
    <name type="scientific">Rhodoferax koreensis</name>
    <dbReference type="NCBI Taxonomy" id="1842727"/>
    <lineage>
        <taxon>Bacteria</taxon>
        <taxon>Pseudomonadati</taxon>
        <taxon>Pseudomonadota</taxon>
        <taxon>Betaproteobacteria</taxon>
        <taxon>Burkholderiales</taxon>
        <taxon>Comamonadaceae</taxon>
        <taxon>Rhodoferax</taxon>
    </lineage>
</organism>
<evidence type="ECO:0000313" key="1">
    <source>
        <dbReference type="EMBL" id="APW38429.1"/>
    </source>
</evidence>
<proteinExistence type="predicted"/>
<evidence type="ECO:0000313" key="2">
    <source>
        <dbReference type="Proteomes" id="UP000186609"/>
    </source>
</evidence>
<dbReference type="KEGG" id="rhy:RD110_15510"/>
<dbReference type="Proteomes" id="UP000186609">
    <property type="component" value="Chromosome"/>
</dbReference>
<reference evidence="1 2" key="1">
    <citation type="submission" date="2017-01" db="EMBL/GenBank/DDBJ databases">
        <authorList>
            <person name="Mah S.A."/>
            <person name="Swanson W.J."/>
            <person name="Moy G.W."/>
            <person name="Vacquier V.D."/>
        </authorList>
    </citation>
    <scope>NUCLEOTIDE SEQUENCE [LARGE SCALE GENOMIC DNA]</scope>
    <source>
        <strain evidence="1 2">DCY110</strain>
    </source>
</reference>
<name>A0A1P8JXE4_9BURK</name>
<keyword evidence="2" id="KW-1185">Reference proteome</keyword>
<dbReference type="AlphaFoldDB" id="A0A1P8JXE4"/>
<dbReference type="EMBL" id="CP019236">
    <property type="protein sequence ID" value="APW38429.1"/>
    <property type="molecule type" value="Genomic_DNA"/>
</dbReference>
<sequence length="101" mass="11901">MELQAEYNRRNPPTSPDGQYRHWWEHVLANAQIDKQRLAINEVQALLMLPDDVLWRFLDWAAADQRCYLTGPPDHDHKGTLFVNSEAERLRCLAVKQQFGW</sequence>
<accession>A0A1P8JXE4</accession>
<protein>
    <submittedName>
        <fullName evidence="1">Uncharacterized protein</fullName>
    </submittedName>
</protein>
<gene>
    <name evidence="1" type="ORF">RD110_15510</name>
</gene>